<sequence>MCGGAIISGYDDEKPRRRLDTKELFSQIDSFSNLFGLDTAIPVAKHHQHDPQNPPSKVACDNTEEKKSVNAEKAVKGTQRVRKNIYRGIRQRPWGKWAAEIRDPHKGTRVWLGTFNTDIEAARAYDEAAKRIRGDKAKLNFPDQLAVQSAPAPAPATAPEPPTKKQCLSHELTEPPPFTGAPAQPELKQTISRLETLLGLEHEEPSQLLSGCIGWNEPWNLDDVVKYHMY</sequence>
<dbReference type="EMBL" id="CM039431">
    <property type="protein sequence ID" value="KAI4338300.1"/>
    <property type="molecule type" value="Genomic_DNA"/>
</dbReference>
<accession>A0ACB9NVH6</accession>
<protein>
    <submittedName>
        <fullName evidence="1">Uncharacterized protein</fullName>
    </submittedName>
</protein>
<organism evidence="1 2">
    <name type="scientific">Bauhinia variegata</name>
    <name type="common">Purple orchid tree</name>
    <name type="synonym">Phanera variegata</name>
    <dbReference type="NCBI Taxonomy" id="167791"/>
    <lineage>
        <taxon>Eukaryota</taxon>
        <taxon>Viridiplantae</taxon>
        <taxon>Streptophyta</taxon>
        <taxon>Embryophyta</taxon>
        <taxon>Tracheophyta</taxon>
        <taxon>Spermatophyta</taxon>
        <taxon>Magnoliopsida</taxon>
        <taxon>eudicotyledons</taxon>
        <taxon>Gunneridae</taxon>
        <taxon>Pentapetalae</taxon>
        <taxon>rosids</taxon>
        <taxon>fabids</taxon>
        <taxon>Fabales</taxon>
        <taxon>Fabaceae</taxon>
        <taxon>Cercidoideae</taxon>
        <taxon>Cercideae</taxon>
        <taxon>Bauhiniinae</taxon>
        <taxon>Bauhinia</taxon>
    </lineage>
</organism>
<name>A0ACB9NVH6_BAUVA</name>
<gene>
    <name evidence="1" type="ORF">L6164_016642</name>
</gene>
<proteinExistence type="predicted"/>
<dbReference type="Proteomes" id="UP000828941">
    <property type="component" value="Chromosome 6"/>
</dbReference>
<evidence type="ECO:0000313" key="2">
    <source>
        <dbReference type="Proteomes" id="UP000828941"/>
    </source>
</evidence>
<comment type="caution">
    <text evidence="1">The sequence shown here is derived from an EMBL/GenBank/DDBJ whole genome shotgun (WGS) entry which is preliminary data.</text>
</comment>
<reference evidence="1 2" key="1">
    <citation type="journal article" date="2022" name="DNA Res.">
        <title>Chromosomal-level genome assembly of the orchid tree Bauhinia variegata (Leguminosae; Cercidoideae) supports the allotetraploid origin hypothesis of Bauhinia.</title>
        <authorList>
            <person name="Zhong Y."/>
            <person name="Chen Y."/>
            <person name="Zheng D."/>
            <person name="Pang J."/>
            <person name="Liu Y."/>
            <person name="Luo S."/>
            <person name="Meng S."/>
            <person name="Qian L."/>
            <person name="Wei D."/>
            <person name="Dai S."/>
            <person name="Zhou R."/>
        </authorList>
    </citation>
    <scope>NUCLEOTIDE SEQUENCE [LARGE SCALE GENOMIC DNA]</scope>
    <source>
        <tissue evidence="1">Leaf</tissue>
    </source>
</reference>
<evidence type="ECO:0000313" key="1">
    <source>
        <dbReference type="EMBL" id="KAI4338300.1"/>
    </source>
</evidence>
<keyword evidence="2" id="KW-1185">Reference proteome</keyword>